<protein>
    <recommendedName>
        <fullName evidence="5">DMT family transporter</fullName>
    </recommendedName>
</protein>
<gene>
    <name evidence="3" type="ORF">CGZ92_01615</name>
</gene>
<dbReference type="GO" id="GO:0005886">
    <property type="term" value="C:plasma membrane"/>
    <property type="evidence" value="ECO:0007669"/>
    <property type="project" value="TreeGrafter"/>
</dbReference>
<feature type="transmembrane region" description="Helical" evidence="2">
    <location>
        <begin position="204"/>
        <end position="227"/>
    </location>
</feature>
<evidence type="ECO:0000313" key="3">
    <source>
        <dbReference type="EMBL" id="OYN89969.1"/>
    </source>
</evidence>
<dbReference type="InterPro" id="IPR006750">
    <property type="entry name" value="YdcZ"/>
</dbReference>
<evidence type="ECO:0008006" key="5">
    <source>
        <dbReference type="Google" id="ProtNLM"/>
    </source>
</evidence>
<dbReference type="PANTHER" id="PTHR34821">
    <property type="entry name" value="INNER MEMBRANE PROTEIN YDCZ"/>
    <property type="match status" value="1"/>
</dbReference>
<name>A0A255EEJ2_9ACTN</name>
<keyword evidence="2" id="KW-0812">Transmembrane</keyword>
<dbReference type="RefSeq" id="WP_094449650.1">
    <property type="nucleotide sequence ID" value="NZ_NMVI01000007.1"/>
</dbReference>
<accession>A0A255EEJ2</accession>
<feature type="transmembrane region" description="Helical" evidence="2">
    <location>
        <begin position="288"/>
        <end position="309"/>
    </location>
</feature>
<feature type="compositionally biased region" description="Low complexity" evidence="1">
    <location>
        <begin position="323"/>
        <end position="340"/>
    </location>
</feature>
<sequence>MTQNNSSRAKAALAIFPVLLGVLSASQARINGSLADRVGHGLIAATISFLVGLASLVVLAVVNRSGRAGAARIWRAVRERSVPWWAFTGGLCGATYILAQSMSVPLLGVAPFISAMVLGQVIGSMCLDAFGWLDLPRHPITTNRIIGAVVMVIAVVIVAWGKPLSVVAIALLALGVVSGIALSVQMAATGRLNVVSQEGIGPSLVNFLVGTAVLLVVSSVGVATGLVPFHTPPTDPTSIWLYVGGFVGVVYIMAVALFVRRVGAFVLTLGIVAGQLLGSLLWDTLTGNFSWLMLIGLPLAFAGMVTANFRAGARRTDNRAADQDQAASGQASSGQASSGT</sequence>
<dbReference type="Pfam" id="PF04657">
    <property type="entry name" value="DMT_YdcZ"/>
    <property type="match status" value="2"/>
</dbReference>
<dbReference type="EMBL" id="NMVI01000007">
    <property type="protein sequence ID" value="OYN89969.1"/>
    <property type="molecule type" value="Genomic_DNA"/>
</dbReference>
<feature type="transmembrane region" description="Helical" evidence="2">
    <location>
        <begin position="239"/>
        <end position="259"/>
    </location>
</feature>
<feature type="transmembrane region" description="Helical" evidence="2">
    <location>
        <begin position="82"/>
        <end position="99"/>
    </location>
</feature>
<feature type="transmembrane region" description="Helical" evidence="2">
    <location>
        <begin position="145"/>
        <end position="161"/>
    </location>
</feature>
<keyword evidence="2" id="KW-0472">Membrane</keyword>
<dbReference type="Proteomes" id="UP000216533">
    <property type="component" value="Unassembled WGS sequence"/>
</dbReference>
<feature type="transmembrane region" description="Helical" evidence="2">
    <location>
        <begin position="264"/>
        <end position="282"/>
    </location>
</feature>
<evidence type="ECO:0000313" key="4">
    <source>
        <dbReference type="Proteomes" id="UP000216533"/>
    </source>
</evidence>
<feature type="transmembrane region" description="Helical" evidence="2">
    <location>
        <begin position="167"/>
        <end position="184"/>
    </location>
</feature>
<proteinExistence type="predicted"/>
<dbReference type="PANTHER" id="PTHR34821:SF2">
    <property type="entry name" value="INNER MEMBRANE PROTEIN YDCZ"/>
    <property type="match status" value="1"/>
</dbReference>
<feature type="transmembrane region" description="Helical" evidence="2">
    <location>
        <begin position="38"/>
        <end position="62"/>
    </location>
</feature>
<organism evidence="3 4">
    <name type="scientific">Parenemella sanctibonifatiensis</name>
    <dbReference type="NCBI Taxonomy" id="2016505"/>
    <lineage>
        <taxon>Bacteria</taxon>
        <taxon>Bacillati</taxon>
        <taxon>Actinomycetota</taxon>
        <taxon>Actinomycetes</taxon>
        <taxon>Propionibacteriales</taxon>
        <taxon>Propionibacteriaceae</taxon>
        <taxon>Parenemella</taxon>
    </lineage>
</organism>
<feature type="region of interest" description="Disordered" evidence="1">
    <location>
        <begin position="318"/>
        <end position="340"/>
    </location>
</feature>
<keyword evidence="2" id="KW-1133">Transmembrane helix</keyword>
<evidence type="ECO:0000256" key="2">
    <source>
        <dbReference type="SAM" id="Phobius"/>
    </source>
</evidence>
<comment type="caution">
    <text evidence="3">The sequence shown here is derived from an EMBL/GenBank/DDBJ whole genome shotgun (WGS) entry which is preliminary data.</text>
</comment>
<dbReference type="AlphaFoldDB" id="A0A255EEJ2"/>
<evidence type="ECO:0000256" key="1">
    <source>
        <dbReference type="SAM" id="MobiDB-lite"/>
    </source>
</evidence>
<feature type="transmembrane region" description="Helical" evidence="2">
    <location>
        <begin position="111"/>
        <end position="133"/>
    </location>
</feature>
<reference evidence="3 4" key="1">
    <citation type="submission" date="2017-07" db="EMBL/GenBank/DDBJ databases">
        <title>Draft whole genome sequences of clinical Proprionibacteriaceae strains.</title>
        <authorList>
            <person name="Bernier A.-M."/>
            <person name="Bernard K."/>
            <person name="Domingo M.-C."/>
        </authorList>
    </citation>
    <scope>NUCLEOTIDE SEQUENCE [LARGE SCALE GENOMIC DNA]</scope>
    <source>
        <strain evidence="3 4">NML 160184</strain>
    </source>
</reference>